<reference evidence="3 4" key="1">
    <citation type="submission" date="2020-01" db="EMBL/GenBank/DDBJ databases">
        <title>Identification and distribution of gene clusters putatively required for synthesis of sphingolipid metabolism inhibitors in phylogenetically diverse species of the filamentous fungus Fusarium.</title>
        <authorList>
            <person name="Kim H.-S."/>
            <person name="Busman M."/>
            <person name="Brown D.W."/>
            <person name="Divon H."/>
            <person name="Uhlig S."/>
            <person name="Proctor R.H."/>
        </authorList>
    </citation>
    <scope>NUCLEOTIDE SEQUENCE [LARGE SCALE GENOMIC DNA]</scope>
    <source>
        <strain evidence="3 4">NRRL 20459</strain>
    </source>
</reference>
<proteinExistence type="predicted"/>
<evidence type="ECO:0000256" key="1">
    <source>
        <dbReference type="SAM" id="MobiDB-lite"/>
    </source>
</evidence>
<dbReference type="InterPro" id="IPR010730">
    <property type="entry name" value="HET"/>
</dbReference>
<feature type="compositionally biased region" description="Polar residues" evidence="1">
    <location>
        <begin position="1031"/>
        <end position="1053"/>
    </location>
</feature>
<dbReference type="Pfam" id="PF06985">
    <property type="entry name" value="HET"/>
    <property type="match status" value="1"/>
</dbReference>
<feature type="region of interest" description="Disordered" evidence="1">
    <location>
        <begin position="1018"/>
        <end position="1056"/>
    </location>
</feature>
<dbReference type="OrthoDB" id="2975793at2759"/>
<protein>
    <recommendedName>
        <fullName evidence="2">Heterokaryon incompatibility domain-containing protein</fullName>
    </recommendedName>
</protein>
<evidence type="ECO:0000313" key="4">
    <source>
        <dbReference type="Proteomes" id="UP000554235"/>
    </source>
</evidence>
<comment type="caution">
    <text evidence="3">The sequence shown here is derived from an EMBL/GenBank/DDBJ whole genome shotgun (WGS) entry which is preliminary data.</text>
</comment>
<name>A0A8H4P4W1_9HYPO</name>
<organism evidence="3 4">
    <name type="scientific">Fusarium albosuccineum</name>
    <dbReference type="NCBI Taxonomy" id="1237068"/>
    <lineage>
        <taxon>Eukaryota</taxon>
        <taxon>Fungi</taxon>
        <taxon>Dikarya</taxon>
        <taxon>Ascomycota</taxon>
        <taxon>Pezizomycotina</taxon>
        <taxon>Sordariomycetes</taxon>
        <taxon>Hypocreomycetidae</taxon>
        <taxon>Hypocreales</taxon>
        <taxon>Nectriaceae</taxon>
        <taxon>Fusarium</taxon>
        <taxon>Fusarium decemcellulare species complex</taxon>
    </lineage>
</organism>
<evidence type="ECO:0000313" key="3">
    <source>
        <dbReference type="EMBL" id="KAF4462554.1"/>
    </source>
</evidence>
<dbReference type="AlphaFoldDB" id="A0A8H4P4W1"/>
<evidence type="ECO:0000259" key="2">
    <source>
        <dbReference type="Pfam" id="PF06985"/>
    </source>
</evidence>
<dbReference type="EMBL" id="JAADYS010001517">
    <property type="protein sequence ID" value="KAF4462554.1"/>
    <property type="molecule type" value="Genomic_DNA"/>
</dbReference>
<dbReference type="PANTHER" id="PTHR33112:SF12">
    <property type="entry name" value="HETEROKARYON INCOMPATIBILITY DOMAIN-CONTAINING PROTEIN"/>
    <property type="match status" value="1"/>
</dbReference>
<gene>
    <name evidence="3" type="ORF">FALBO_10628</name>
</gene>
<sequence length="1124" mass="125654">MLVILDDATTVKCTEFCRKLCSIGALDGKLPSHDDLANTLNIGGGGYQLGTLHELRERQGCQFCQLALIACEEKLAEPEDGPEALPAQPIRVIMFPGENCLRLSYPAPIGTRLMFVADSIDGIEPEMGPLVARAVKGQQISPSLVRSWLQQCEDVHGNTCFHIPRNLKDIKRGKLDIHEERSSNFRLVDLEMKCVRSMPLDTQYVALSYVWGQASTFQLRQGNLELLQAPGSLDSIMSDFPQTIIDAIEFVRSLGERYLWVDTLCLIQDHQRDVKAGVQIMNSIYQGSYFTIVAGSGVDAQAGLPGVRPGSRQPSQPISQLNPKIRIAIVHNIDWHLQNTIYNQRGWTFQELILPRRTVVFVNDQVYFRCVEANWCEETAADLLPNWTDPDDSNIVPLPEPMAHCMEAWWAYQKLCENYSTRTLRYDGDAIRAFSGVLRPLGASLTSWLTEGIPAYYLDVALLFVSSDGALRRRPGFASYSWAGWSGRITWPRELHQWPGNSRQSPKNLFRWIQEKTFIQWRIWPRRGSLSDAECIDEYNYPPDHHAPSRVKLLTDRYAHWLTQDTIDNLNVRQTESRLPFALGGGGSSGCPRPNFQRGQQYDEDIQPGDLYQLELVNSQAELDKINSEIDDPLWILMLANWRCHRELKTRRCKGKGLEDPTTMSRDEDEFDFEFRDGPSTQVQSVSGEEGFRAPDDRIERAQDAIKLMKELGVEPIPEMPNFPRYHLIYFQTISVRLITGPPPPLEPKPDPIEAALPPHNYPFQRVKGSPLFSPDGELVGSLHLDDVSSHKAGIEVECLIMSSSFQPMEGSALPSPKEAVKEEDDWNLFWILPLLSLPAVLYFCTLAPDYIHSPTHYFFIFKMCVEHVGIALCAPAAPPSLTFTCGKIHLVAKERVLCDNTLGACICFFGTCGIIEKQTPTTGVDFSDIKKLRCADCATREDNVGDRRLARQILETPLLQRAPVNPKDEAARNKHFALLGSLWGGQPTCPFHKDTVSSSATSAENVAIDAAPKIVPEAKGNATLEPADNASYSDKTSSEAGTSSQSGKSSMESVAKNGLERNLGLSSSRWADKPTEPKVLAEAMPVRRVPSPKFERNPAYANKVRDATQKLASVKAFLGKLTV</sequence>
<keyword evidence="4" id="KW-1185">Reference proteome</keyword>
<accession>A0A8H4P4W1</accession>
<feature type="domain" description="Heterokaryon incompatibility" evidence="2">
    <location>
        <begin position="204"/>
        <end position="351"/>
    </location>
</feature>
<dbReference type="Proteomes" id="UP000554235">
    <property type="component" value="Unassembled WGS sequence"/>
</dbReference>
<dbReference type="PANTHER" id="PTHR33112">
    <property type="entry name" value="DOMAIN PROTEIN, PUTATIVE-RELATED"/>
    <property type="match status" value="1"/>
</dbReference>